<dbReference type="RefSeq" id="WP_123898470.1">
    <property type="nucleotide sequence ID" value="NZ_RPFJ01000015.1"/>
</dbReference>
<dbReference type="Pfam" id="PF04536">
    <property type="entry name" value="TPM_phosphatase"/>
    <property type="match status" value="1"/>
</dbReference>
<dbReference type="EMBL" id="RPFJ01000015">
    <property type="protein sequence ID" value="RPD95874.1"/>
    <property type="molecule type" value="Genomic_DNA"/>
</dbReference>
<proteinExistence type="predicted"/>
<sequence>MSKVEDFLTKTQEQEIVEAIRLAEQNTSGEIRVHLEKTTDKEPLERAREVFHYLKMNETAQQNGVLFYVAVDDKKFSVLGDQGIDNVVPDNFWNSVKDTVISEFKKGNYADGLKQGILETGLKLKHYFPYQDDDKNELPDSISLS</sequence>
<accession>A0A3N4NHN5</accession>
<evidence type="ECO:0000313" key="3">
    <source>
        <dbReference type="Proteomes" id="UP000270856"/>
    </source>
</evidence>
<dbReference type="OrthoDB" id="9786161at2"/>
<dbReference type="AlphaFoldDB" id="A0A3N4NHN5"/>
<dbReference type="PANTHER" id="PTHR30373">
    <property type="entry name" value="UPF0603 PROTEIN YGCG"/>
    <property type="match status" value="1"/>
</dbReference>
<evidence type="ECO:0000259" key="1">
    <source>
        <dbReference type="Pfam" id="PF04536"/>
    </source>
</evidence>
<dbReference type="PANTHER" id="PTHR30373:SF8">
    <property type="entry name" value="BLL7265 PROTEIN"/>
    <property type="match status" value="1"/>
</dbReference>
<dbReference type="Proteomes" id="UP000270856">
    <property type="component" value="Unassembled WGS sequence"/>
</dbReference>
<evidence type="ECO:0000313" key="2">
    <source>
        <dbReference type="EMBL" id="RPD95874.1"/>
    </source>
</evidence>
<gene>
    <name evidence="2" type="ORF">EGM88_11700</name>
</gene>
<dbReference type="Gene3D" id="3.10.310.50">
    <property type="match status" value="1"/>
</dbReference>
<protein>
    <submittedName>
        <fullName evidence="2">TPM domain-containing protein</fullName>
    </submittedName>
</protein>
<dbReference type="InterPro" id="IPR007621">
    <property type="entry name" value="TPM_dom"/>
</dbReference>
<reference evidence="2 3" key="1">
    <citation type="submission" date="2018-11" db="EMBL/GenBank/DDBJ databases">
        <title>Aureibaculum marinum gen. nov., sp. nov., a member of the family Flavobacteriaceae isolated from the Bohai Sea.</title>
        <authorList>
            <person name="Ji X."/>
        </authorList>
    </citation>
    <scope>NUCLEOTIDE SEQUENCE [LARGE SCALE GENOMIC DNA]</scope>
    <source>
        <strain evidence="2 3">BH-SD17</strain>
    </source>
</reference>
<organism evidence="2 3">
    <name type="scientific">Aureibaculum marinum</name>
    <dbReference type="NCBI Taxonomy" id="2487930"/>
    <lineage>
        <taxon>Bacteria</taxon>
        <taxon>Pseudomonadati</taxon>
        <taxon>Bacteroidota</taxon>
        <taxon>Flavobacteriia</taxon>
        <taxon>Flavobacteriales</taxon>
        <taxon>Flavobacteriaceae</taxon>
        <taxon>Aureibaculum</taxon>
    </lineage>
</organism>
<name>A0A3N4NHN5_9FLAO</name>
<comment type="caution">
    <text evidence="2">The sequence shown here is derived from an EMBL/GenBank/DDBJ whole genome shotgun (WGS) entry which is preliminary data.</text>
</comment>
<feature type="domain" description="TPM" evidence="1">
    <location>
        <begin position="5"/>
        <end position="119"/>
    </location>
</feature>
<keyword evidence="3" id="KW-1185">Reference proteome</keyword>